<proteinExistence type="inferred from homology"/>
<protein>
    <recommendedName>
        <fullName evidence="7">NAD(P)(+)--arginine ADP-ribosyltransferase</fullName>
        <ecNumber evidence="7">2.4.2.31</ecNumber>
    </recommendedName>
    <alternativeName>
        <fullName evidence="7">Mono(ADP-ribosyl)transferase</fullName>
    </alternativeName>
</protein>
<dbReference type="InterPro" id="IPR011042">
    <property type="entry name" value="6-blade_b-propeller_TolB-like"/>
</dbReference>
<dbReference type="PANTHER" id="PTHR24104:SF25">
    <property type="entry name" value="PROTEIN LIN-41"/>
    <property type="match status" value="1"/>
</dbReference>
<dbReference type="EMBL" id="CAJNON010001170">
    <property type="protein sequence ID" value="CAF1436303.1"/>
    <property type="molecule type" value="Genomic_DNA"/>
</dbReference>
<evidence type="ECO:0000256" key="7">
    <source>
        <dbReference type="RuleBase" id="RU361228"/>
    </source>
</evidence>
<reference evidence="8" key="1">
    <citation type="submission" date="2021-02" db="EMBL/GenBank/DDBJ databases">
        <authorList>
            <person name="Nowell W R."/>
        </authorList>
    </citation>
    <scope>NUCLEOTIDE SEQUENCE</scope>
</reference>
<evidence type="ECO:0000313" key="9">
    <source>
        <dbReference type="Proteomes" id="UP000663891"/>
    </source>
</evidence>
<dbReference type="Gene3D" id="3.90.176.10">
    <property type="entry name" value="Toxin ADP-ribosyltransferase, Chain A, domain 1"/>
    <property type="match status" value="1"/>
</dbReference>
<dbReference type="EC" id="2.4.2.31" evidence="7"/>
<dbReference type="GO" id="GO:0016779">
    <property type="term" value="F:nucleotidyltransferase activity"/>
    <property type="evidence" value="ECO:0007669"/>
    <property type="project" value="UniProtKB-KW"/>
</dbReference>
<comment type="similarity">
    <text evidence="1 7">Belongs to the Arg-specific ADP-ribosyltransferase family.</text>
</comment>
<evidence type="ECO:0000256" key="5">
    <source>
        <dbReference type="ARBA" id="ARBA00022737"/>
    </source>
</evidence>
<dbReference type="GO" id="GO:0061630">
    <property type="term" value="F:ubiquitin protein ligase activity"/>
    <property type="evidence" value="ECO:0007669"/>
    <property type="project" value="TreeGrafter"/>
</dbReference>
<evidence type="ECO:0000256" key="1">
    <source>
        <dbReference type="ARBA" id="ARBA00009558"/>
    </source>
</evidence>
<dbReference type="GO" id="GO:0043161">
    <property type="term" value="P:proteasome-mediated ubiquitin-dependent protein catabolic process"/>
    <property type="evidence" value="ECO:0007669"/>
    <property type="project" value="TreeGrafter"/>
</dbReference>
<dbReference type="GO" id="GO:0000209">
    <property type="term" value="P:protein polyubiquitination"/>
    <property type="evidence" value="ECO:0007669"/>
    <property type="project" value="TreeGrafter"/>
</dbReference>
<evidence type="ECO:0000313" key="8">
    <source>
        <dbReference type="EMBL" id="CAF1436303.1"/>
    </source>
</evidence>
<gene>
    <name evidence="8" type="ORF">VCS650_LOCUS38612</name>
</gene>
<dbReference type="InterPro" id="IPR000768">
    <property type="entry name" value="ART"/>
</dbReference>
<dbReference type="SUPFAM" id="SSF56399">
    <property type="entry name" value="ADP-ribosylation"/>
    <property type="match status" value="1"/>
</dbReference>
<dbReference type="PANTHER" id="PTHR24104">
    <property type="entry name" value="E3 UBIQUITIN-PROTEIN LIGASE NHLRC1-RELATED"/>
    <property type="match status" value="1"/>
</dbReference>
<dbReference type="OrthoDB" id="10038581at2759"/>
<dbReference type="InterPro" id="IPR001258">
    <property type="entry name" value="NHL_repeat"/>
</dbReference>
<evidence type="ECO:0000256" key="4">
    <source>
        <dbReference type="ARBA" id="ARBA00022695"/>
    </source>
</evidence>
<evidence type="ECO:0000256" key="2">
    <source>
        <dbReference type="ARBA" id="ARBA00022676"/>
    </source>
</evidence>
<comment type="catalytic activity">
    <reaction evidence="6 7">
        <text>L-arginyl-[protein] + NAD(+) = N(omega)-(ADP-D-ribosyl)-L-arginyl-[protein] + nicotinamide + H(+)</text>
        <dbReference type="Rhea" id="RHEA:19149"/>
        <dbReference type="Rhea" id="RHEA-COMP:10532"/>
        <dbReference type="Rhea" id="RHEA-COMP:15087"/>
        <dbReference type="ChEBI" id="CHEBI:15378"/>
        <dbReference type="ChEBI" id="CHEBI:17154"/>
        <dbReference type="ChEBI" id="CHEBI:29965"/>
        <dbReference type="ChEBI" id="CHEBI:57540"/>
        <dbReference type="ChEBI" id="CHEBI:142554"/>
        <dbReference type="EC" id="2.4.2.31"/>
    </reaction>
</comment>
<keyword evidence="3 7" id="KW-0808">Transferase</keyword>
<evidence type="ECO:0000256" key="6">
    <source>
        <dbReference type="ARBA" id="ARBA00047597"/>
    </source>
</evidence>
<dbReference type="InterPro" id="IPR050952">
    <property type="entry name" value="TRIM-NHL_E3_ligases"/>
</dbReference>
<sequence>MNRFSDIDCSFKKLTPVYGFRVAKLVSIEEALQSIQSQIDELSYFIKIAKKHCHYPSEHGLTHDESASVYIYTMEWGEQTLYRVLNKTLRNENRHLLKVWFPYLKLFDTALNKLPTVKEVVWRGVAEDIGKNFTKNQIITWWSISSCSSSVNVIKGFLENQKNSTTFLIEALNGKKVSGYTEHESEDEIILKMGTEFRVKSNALDHPNGSYVVHLIEIDEKNNDNNHTTSAPSLMSAIYQMFFSTKAATTTNQISSKSKFNKWKQNAITMAGGNGYGEELNQLNHPIGMFIDKNKNIFIADHVNHRIVEWKYNAKEGQIIAGGNGKGNRMNQLNGPTDVIVDQQNHLIIIADQQNRRVIQWLNQNQQILIDNIACYGLATDKHGFLYVSDCMKDEVRRWKMGEYNNEGIVVVGGNGKGDQLNQLDFPTFMFVDDDQSVYVLDRQNHRVMKWKKDAKEGTIVVGGNGEGRNLNQLSSPYGVTVDVLGQIYVADYANDRVMRWCEGKEEGEIVVGRNGKGNESNQLILPMNLSFDDEGNLYVVDCGNQRIQKFEIIL</sequence>
<evidence type="ECO:0000256" key="3">
    <source>
        <dbReference type="ARBA" id="ARBA00022679"/>
    </source>
</evidence>
<dbReference type="CDD" id="cd05819">
    <property type="entry name" value="NHL"/>
    <property type="match status" value="1"/>
</dbReference>
<dbReference type="Pfam" id="PF01436">
    <property type="entry name" value="NHL"/>
    <property type="match status" value="1"/>
</dbReference>
<accession>A0A815NED4</accession>
<organism evidence="8 9">
    <name type="scientific">Adineta steineri</name>
    <dbReference type="NCBI Taxonomy" id="433720"/>
    <lineage>
        <taxon>Eukaryota</taxon>
        <taxon>Metazoa</taxon>
        <taxon>Spiralia</taxon>
        <taxon>Gnathifera</taxon>
        <taxon>Rotifera</taxon>
        <taxon>Eurotatoria</taxon>
        <taxon>Bdelloidea</taxon>
        <taxon>Adinetida</taxon>
        <taxon>Adinetidae</taxon>
        <taxon>Adineta</taxon>
    </lineage>
</organism>
<dbReference type="Proteomes" id="UP000663891">
    <property type="component" value="Unassembled WGS sequence"/>
</dbReference>
<dbReference type="SUPFAM" id="SSF63829">
    <property type="entry name" value="Calcium-dependent phosphotriesterase"/>
    <property type="match status" value="1"/>
</dbReference>
<comment type="caution">
    <text evidence="8">The sequence shown here is derived from an EMBL/GenBank/DDBJ whole genome shotgun (WGS) entry which is preliminary data.</text>
</comment>
<keyword evidence="7" id="KW-0521">NADP</keyword>
<dbReference type="GO" id="GO:0008270">
    <property type="term" value="F:zinc ion binding"/>
    <property type="evidence" value="ECO:0007669"/>
    <property type="project" value="UniProtKB-KW"/>
</dbReference>
<name>A0A815NED4_9BILA</name>
<keyword evidence="7" id="KW-0520">NAD</keyword>
<dbReference type="Gene3D" id="2.120.10.30">
    <property type="entry name" value="TolB, C-terminal domain"/>
    <property type="match status" value="2"/>
</dbReference>
<keyword evidence="5" id="KW-0677">Repeat</keyword>
<keyword evidence="2 7" id="KW-0328">Glycosyltransferase</keyword>
<dbReference type="Pfam" id="PF01129">
    <property type="entry name" value="ART"/>
    <property type="match status" value="1"/>
</dbReference>
<dbReference type="GO" id="GO:0106274">
    <property type="term" value="F:NAD+-protein-arginine ADP-ribosyltransferase activity"/>
    <property type="evidence" value="ECO:0007669"/>
    <property type="project" value="UniProtKB-EC"/>
</dbReference>
<dbReference type="AlphaFoldDB" id="A0A815NED4"/>
<dbReference type="PROSITE" id="PS51996">
    <property type="entry name" value="TR_MART"/>
    <property type="match status" value="1"/>
</dbReference>
<keyword evidence="4" id="KW-0548">Nucleotidyltransferase</keyword>